<dbReference type="Proteomes" id="UP000256478">
    <property type="component" value="Unassembled WGS sequence"/>
</dbReference>
<reference evidence="1 2" key="1">
    <citation type="submission" date="2018-08" db="EMBL/GenBank/DDBJ databases">
        <title>Thalassotalea euphylliae genome.</title>
        <authorList>
            <person name="Summers S."/>
            <person name="Rice S.A."/>
            <person name="Freckelton M.L."/>
            <person name="Nedved B.T."/>
            <person name="Hadfield M.G."/>
        </authorList>
    </citation>
    <scope>NUCLEOTIDE SEQUENCE [LARGE SCALE GENOMIC DNA]</scope>
    <source>
        <strain evidence="1 2">H1</strain>
    </source>
</reference>
<accession>A0A3E0TWD4</accession>
<name>A0A3E0TWD4_9GAMM</name>
<organism evidence="1 2">
    <name type="scientific">Thalassotalea euphylliae</name>
    <dbReference type="NCBI Taxonomy" id="1655234"/>
    <lineage>
        <taxon>Bacteria</taxon>
        <taxon>Pseudomonadati</taxon>
        <taxon>Pseudomonadota</taxon>
        <taxon>Gammaproteobacteria</taxon>
        <taxon>Alteromonadales</taxon>
        <taxon>Colwelliaceae</taxon>
        <taxon>Thalassotalea</taxon>
    </lineage>
</organism>
<dbReference type="PROSITE" id="PS51257">
    <property type="entry name" value="PROKAR_LIPOPROTEIN"/>
    <property type="match status" value="1"/>
</dbReference>
<dbReference type="AlphaFoldDB" id="A0A3E0TWD4"/>
<sequence length="75" mass="8513">MLRLVTVVFVLAVAIGCSNRELYQLGQGYQKSDCIQNAQSGEEFQNCHQAGKPYQEYKKEREAVVESQKSEGDKR</sequence>
<dbReference type="EMBL" id="QUOU01000001">
    <property type="protein sequence ID" value="REL28908.1"/>
    <property type="molecule type" value="Genomic_DNA"/>
</dbReference>
<comment type="caution">
    <text evidence="1">The sequence shown here is derived from an EMBL/GenBank/DDBJ whole genome shotgun (WGS) entry which is preliminary data.</text>
</comment>
<evidence type="ECO:0008006" key="3">
    <source>
        <dbReference type="Google" id="ProtNLM"/>
    </source>
</evidence>
<gene>
    <name evidence="1" type="ORF">DXX93_11435</name>
</gene>
<evidence type="ECO:0000313" key="2">
    <source>
        <dbReference type="Proteomes" id="UP000256478"/>
    </source>
</evidence>
<protein>
    <recommendedName>
        <fullName evidence="3">Lipoprotein</fullName>
    </recommendedName>
</protein>
<dbReference type="OrthoDB" id="6387823at2"/>
<dbReference type="RefSeq" id="WP_116009931.1">
    <property type="nucleotide sequence ID" value="NZ_QUOU01000001.1"/>
</dbReference>
<evidence type="ECO:0000313" key="1">
    <source>
        <dbReference type="EMBL" id="REL28908.1"/>
    </source>
</evidence>
<proteinExistence type="predicted"/>